<comment type="caution">
    <text evidence="1">The sequence shown here is derived from an EMBL/GenBank/DDBJ whole genome shotgun (WGS) entry which is preliminary data.</text>
</comment>
<evidence type="ECO:0000313" key="1">
    <source>
        <dbReference type="EMBL" id="CBH75769.1"/>
    </source>
</evidence>
<dbReference type="Gene3D" id="2.60.40.1190">
    <property type="match status" value="1"/>
</dbReference>
<name>E6PH31_9ZZZZ</name>
<accession>E6PH31</accession>
<dbReference type="EMBL" id="CABL01000016">
    <property type="protein sequence ID" value="CBH75769.1"/>
    <property type="molecule type" value="Genomic_DNA"/>
</dbReference>
<dbReference type="AlphaFoldDB" id="E6PH31"/>
<gene>
    <name evidence="1" type="ORF">CARN1_1167</name>
</gene>
<proteinExistence type="predicted"/>
<organism evidence="1">
    <name type="scientific">mine drainage metagenome</name>
    <dbReference type="NCBI Taxonomy" id="410659"/>
    <lineage>
        <taxon>unclassified sequences</taxon>
        <taxon>metagenomes</taxon>
        <taxon>ecological metagenomes</taxon>
    </lineage>
</organism>
<sequence>MHERRTLLLTLFVLAVIAPLPATAAVAYAPTIALPTLVREPKMAGQVDASWKGAAQIIVGYDFTNHRPAAEPTTVYVGQDPTGLDVAFVVSQSQAVEASTLTNGPAVQNDDNVGVLIAPQGAQGFGYQFFANARGARTQSSSENTAYTPSWTAVGRIAPPGYTVTMHIPFAILRTGGSTKWRVQFERFQVATNTVDVWAHNILATSQGDPTFFGTLTGASVEEKGGTSAKRPAPRFQPYILGVGASSAAGGSTSQMGLDMAVPITPTASFVGSFHPDYSNVETDQQTISPTAFPRQYQEIRPFFTQVANAFNSNVGCINCPYAIYTPAIPTFRQGYGVEGTQGPITFSGFDAVGFGRTDAAGAVDFARSTTKDFVGINAQRVSVNTSTFTDSTTTLNGGYGNQHTHMFVYGNYGREDGTYITDPSQAHYGEIGAGYNSPNTILVVAHQFIGAQYSPLDGYVMQSDIGGYETFWNHTIHFPARSRFQVVYVSAGDGRFWNHLNQPARSSSQYGATVNLKNRWSLGVNAASSFVLTSQGEYLPFNTGNGATIGYNVNSNFPVSLTYGTGAYYHGHATTWQFSDTMPLRSKVSISVSLNENMYASQRIGEPSFRQWLNSASVNWQFSRDASLALGARRINGISLPNAYFAPSFTPIFANNLSAAFHYLRGHNEFYLVYGDPNSLTTTPAVFFKWIFYAGAEKGT</sequence>
<dbReference type="SUPFAM" id="SSF49344">
    <property type="entry name" value="CBD9-like"/>
    <property type="match status" value="1"/>
</dbReference>
<protein>
    <submittedName>
        <fullName evidence="1">Uncharacterized protein</fullName>
    </submittedName>
</protein>
<reference evidence="1" key="1">
    <citation type="submission" date="2009-10" db="EMBL/GenBank/DDBJ databases">
        <title>Diversity of trophic interactions inside an arsenic-rich microbial ecosystem.</title>
        <authorList>
            <person name="Bertin P.N."/>
            <person name="Heinrich-Salmeron A."/>
            <person name="Pelletier E."/>
            <person name="Goulhen-Chollet F."/>
            <person name="Arsene-Ploetze F."/>
            <person name="Gallien S."/>
            <person name="Calteau A."/>
            <person name="Vallenet D."/>
            <person name="Casiot C."/>
            <person name="Chane-Woon-Ming B."/>
            <person name="Giloteaux L."/>
            <person name="Barakat M."/>
            <person name="Bonnefoy V."/>
            <person name="Bruneel O."/>
            <person name="Chandler M."/>
            <person name="Cleiss J."/>
            <person name="Duran R."/>
            <person name="Elbaz-Poulichet F."/>
            <person name="Fonknechten N."/>
            <person name="Lauga B."/>
            <person name="Mornico D."/>
            <person name="Ortet P."/>
            <person name="Schaeffer C."/>
            <person name="Siguier P."/>
            <person name="Alexander Thil Smith A."/>
            <person name="Van Dorsselaer A."/>
            <person name="Weissenbach J."/>
            <person name="Medigue C."/>
            <person name="Le Paslier D."/>
        </authorList>
    </citation>
    <scope>NUCLEOTIDE SEQUENCE</scope>
</reference>